<sequence length="93" mass="10702">MTCSCVANICYKIFENVDSMKTKILNEDCIRILDVLVRNYRHQSVAAIKIIQQLQHFEHLSSVWAVAVAEFTKQGQGLLQKHDYPLLTTETSY</sequence>
<dbReference type="AlphaFoldDB" id="A0A915J7B4"/>
<evidence type="ECO:0000313" key="2">
    <source>
        <dbReference type="WBParaSite" id="nRc.2.0.1.t22347-RA"/>
    </source>
</evidence>
<keyword evidence="1" id="KW-1185">Reference proteome</keyword>
<dbReference type="Proteomes" id="UP000887565">
    <property type="component" value="Unplaced"/>
</dbReference>
<reference evidence="2" key="1">
    <citation type="submission" date="2022-11" db="UniProtKB">
        <authorList>
            <consortium name="WormBaseParasite"/>
        </authorList>
    </citation>
    <scope>IDENTIFICATION</scope>
</reference>
<proteinExistence type="predicted"/>
<evidence type="ECO:0000313" key="1">
    <source>
        <dbReference type="Proteomes" id="UP000887565"/>
    </source>
</evidence>
<accession>A0A915J7B4</accession>
<organism evidence="1 2">
    <name type="scientific">Romanomermis culicivorax</name>
    <name type="common">Nematode worm</name>
    <dbReference type="NCBI Taxonomy" id="13658"/>
    <lineage>
        <taxon>Eukaryota</taxon>
        <taxon>Metazoa</taxon>
        <taxon>Ecdysozoa</taxon>
        <taxon>Nematoda</taxon>
        <taxon>Enoplea</taxon>
        <taxon>Dorylaimia</taxon>
        <taxon>Mermithida</taxon>
        <taxon>Mermithoidea</taxon>
        <taxon>Mermithidae</taxon>
        <taxon>Romanomermis</taxon>
    </lineage>
</organism>
<name>A0A915J7B4_ROMCU</name>
<dbReference type="WBParaSite" id="nRc.2.0.1.t22347-RA">
    <property type="protein sequence ID" value="nRc.2.0.1.t22347-RA"/>
    <property type="gene ID" value="nRc.2.0.1.g22347"/>
</dbReference>
<protein>
    <submittedName>
        <fullName evidence="2">Uncharacterized protein</fullName>
    </submittedName>
</protein>